<keyword evidence="2" id="KW-1185">Reference proteome</keyword>
<proteinExistence type="predicted"/>
<organism evidence="1">
    <name type="scientific">Oikopleura dioica</name>
    <name type="common">Tunicate</name>
    <dbReference type="NCBI Taxonomy" id="34765"/>
    <lineage>
        <taxon>Eukaryota</taxon>
        <taxon>Metazoa</taxon>
        <taxon>Chordata</taxon>
        <taxon>Tunicata</taxon>
        <taxon>Appendicularia</taxon>
        <taxon>Copelata</taxon>
        <taxon>Oikopleuridae</taxon>
        <taxon>Oikopleura</taxon>
    </lineage>
</organism>
<gene>
    <name evidence="1" type="ORF">GSOID_T00005848001</name>
</gene>
<dbReference type="AlphaFoldDB" id="E4WT00"/>
<dbReference type="InParanoid" id="E4WT00"/>
<sequence length="284" mass="32201">MKLFNSFLLSAASADESRGACNSLIREKLTEYPIVGGKWDCSRLGKDNIRCDVICDGAGKIFEFKWNGELKQRKNEFIPFIRASDCSGDEFGRFKTKWLKNFNVENPIECLDFTAGDCENKAKEVLDQQKEIKNGSWKCALNERSRQFSCSFRCNKRTYQTPSFGLPEFRFSQCHTKNPEFTSSLNGDEFECFSCDEKIDELSTKIENGSFIKLDSRNRREISYHGGGGGGNGGGGENFSTFYELRCDDGRVEAKYRCYNRGGNVARVKGSSWDDQPCSVKKNN</sequence>
<reference evidence="1" key="1">
    <citation type="journal article" date="2010" name="Science">
        <title>Plasticity of animal genome architecture unmasked by rapid evolution of a pelagic tunicate.</title>
        <authorList>
            <person name="Denoeud F."/>
            <person name="Henriet S."/>
            <person name="Mungpakdee S."/>
            <person name="Aury J.M."/>
            <person name="Da Silva C."/>
            <person name="Brinkmann H."/>
            <person name="Mikhaleva J."/>
            <person name="Olsen L.C."/>
            <person name="Jubin C."/>
            <person name="Canestro C."/>
            <person name="Bouquet J.M."/>
            <person name="Danks G."/>
            <person name="Poulain J."/>
            <person name="Campsteijn C."/>
            <person name="Adamski M."/>
            <person name="Cross I."/>
            <person name="Yadetie F."/>
            <person name="Muffato M."/>
            <person name="Louis A."/>
            <person name="Butcher S."/>
            <person name="Tsagkogeorga G."/>
            <person name="Konrad A."/>
            <person name="Singh S."/>
            <person name="Jensen M.F."/>
            <person name="Cong E.H."/>
            <person name="Eikeseth-Otteraa H."/>
            <person name="Noel B."/>
            <person name="Anthouard V."/>
            <person name="Porcel B.M."/>
            <person name="Kachouri-Lafond R."/>
            <person name="Nishino A."/>
            <person name="Ugolini M."/>
            <person name="Chourrout P."/>
            <person name="Nishida H."/>
            <person name="Aasland R."/>
            <person name="Huzurbazar S."/>
            <person name="Westhof E."/>
            <person name="Delsuc F."/>
            <person name="Lehrach H."/>
            <person name="Reinhardt R."/>
            <person name="Weissenbach J."/>
            <person name="Roy S.W."/>
            <person name="Artiguenave F."/>
            <person name="Postlethwait J.H."/>
            <person name="Manak J.R."/>
            <person name="Thompson E.M."/>
            <person name="Jaillon O."/>
            <person name="Du Pasquier L."/>
            <person name="Boudinot P."/>
            <person name="Liberles D.A."/>
            <person name="Volff J.N."/>
            <person name="Philippe H."/>
            <person name="Lenhard B."/>
            <person name="Roest Crollius H."/>
            <person name="Wincker P."/>
            <person name="Chourrout D."/>
        </authorList>
    </citation>
    <scope>NUCLEOTIDE SEQUENCE [LARGE SCALE GENOMIC DNA]</scope>
</reference>
<dbReference type="EMBL" id="FN653016">
    <property type="protein sequence ID" value="CBY06786.1"/>
    <property type="molecule type" value="Genomic_DNA"/>
</dbReference>
<name>E4WT00_OIKDI</name>
<evidence type="ECO:0000313" key="2">
    <source>
        <dbReference type="Proteomes" id="UP000001307"/>
    </source>
</evidence>
<dbReference type="Proteomes" id="UP000001307">
    <property type="component" value="Unassembled WGS sequence"/>
</dbReference>
<accession>E4WT00</accession>
<evidence type="ECO:0000313" key="1">
    <source>
        <dbReference type="EMBL" id="CBY06786.1"/>
    </source>
</evidence>
<protein>
    <submittedName>
        <fullName evidence="1">Uncharacterized protein</fullName>
    </submittedName>
</protein>